<dbReference type="InterPro" id="IPR003838">
    <property type="entry name" value="ABC3_permease_C"/>
</dbReference>
<keyword evidence="3 6" id="KW-0812">Transmembrane</keyword>
<proteinExistence type="predicted"/>
<evidence type="ECO:0000313" key="10">
    <source>
        <dbReference type="Proteomes" id="UP000539175"/>
    </source>
</evidence>
<feature type="domain" description="ABC3 transporter permease C-terminal" evidence="7">
    <location>
        <begin position="699"/>
        <end position="806"/>
    </location>
</feature>
<dbReference type="PANTHER" id="PTHR30572">
    <property type="entry name" value="MEMBRANE COMPONENT OF TRANSPORTER-RELATED"/>
    <property type="match status" value="1"/>
</dbReference>
<dbReference type="AlphaFoldDB" id="A0A7X0B5F9"/>
<evidence type="ECO:0000259" key="7">
    <source>
        <dbReference type="Pfam" id="PF02687"/>
    </source>
</evidence>
<keyword evidence="4 6" id="KW-1133">Transmembrane helix</keyword>
<feature type="transmembrane region" description="Helical" evidence="6">
    <location>
        <begin position="340"/>
        <end position="363"/>
    </location>
</feature>
<dbReference type="EMBL" id="JACIIZ010000020">
    <property type="protein sequence ID" value="MBB6254796.1"/>
    <property type="molecule type" value="Genomic_DNA"/>
</dbReference>
<dbReference type="InterPro" id="IPR050250">
    <property type="entry name" value="Macrolide_Exporter_MacB"/>
</dbReference>
<feature type="domain" description="MacB-like periplasmic core" evidence="8">
    <location>
        <begin position="440"/>
        <end position="657"/>
    </location>
</feature>
<feature type="transmembrane region" description="Helical" evidence="6">
    <location>
        <begin position="383"/>
        <end position="407"/>
    </location>
</feature>
<gene>
    <name evidence="9" type="ORF">FHS74_005387</name>
</gene>
<evidence type="ECO:0000259" key="8">
    <source>
        <dbReference type="Pfam" id="PF12704"/>
    </source>
</evidence>
<evidence type="ECO:0000256" key="4">
    <source>
        <dbReference type="ARBA" id="ARBA00022989"/>
    </source>
</evidence>
<feature type="transmembrane region" description="Helical" evidence="6">
    <location>
        <begin position="289"/>
        <end position="311"/>
    </location>
</feature>
<comment type="subcellular location">
    <subcellularLocation>
        <location evidence="1">Cell membrane</location>
        <topology evidence="1">Multi-pass membrane protein</topology>
    </subcellularLocation>
</comment>
<feature type="transmembrane region" description="Helical" evidence="6">
    <location>
        <begin position="782"/>
        <end position="804"/>
    </location>
</feature>
<sequence length="818" mass="88181">MKMLGSFLTVAVRILVRDRLYTVLNVAGLAFGIAAASMLGLYVWHETHYDGFFANAQRIYRVDKTEYMPGRAAITYDSTPKPLGPMLSQDFPEIEAVVRVHSETVVVARDGAPFRQRIQMVDRDYFRLFDQPFIAGDPATALAMPNTVVLPESLARKYFNSVDVLGRTLTLTNGVPLTVSGVVRDLPSNTHLRAGVLITAITTRLGDSFNTWFDSTDSRWTMNFIKTYILVKPGTDPAALTARFRGFLAAHVPDYVPPGSGKSSLDLVLTALTHVHTDPTGATVTLLSVLHGFIAVAAVVMGIAIINFINLSTARSSLRVREVAVRKALGAPRGMLVTQFLVESLLLTFGAAVLALALMEIAMPAFVSALGVKFDRAYLTSPWLLLAELAGVVVVGGLAGLYPALVLSRPAASVLLKGGPAATGGAGVRTLLVVAQFTAAILLAISTIVIFQQTRYASSQQLGFQADGVLLVRELNQPDARPHLDSFRQALLKVPGVTEAGAAFHAPSDGSDNTDNYHLPGTVDDGTIVFRSEYVGHDYLQAMGVHLVAGRLFDRAATADTLQGRDAPNRRESDPLGRTAILSSRAVKRLGFASAEAALGQQVIFDVDYPLTVVGVIDDMQFNDARTELQPTVFLLAQRGLDVMAVRLGPNAGPATLAAIDTLWKETFPTIPVKREFLDEHIRDAYTNEQRQGTLLAGFTGLAILIACLGLFGLAAFTAQRRTKEIGLRKVLGAGVADIVRLLVWQFSKPVMVANLIAWPLAWLGLSHWLRGYAYRIALDPLVFALAGLAALLIAWVTVAGHAARVAAAKPVNALRYE</sequence>
<feature type="domain" description="MacB-like periplasmic core" evidence="8">
    <location>
        <begin position="22"/>
        <end position="245"/>
    </location>
</feature>
<dbReference type="RefSeq" id="WP_211106577.1">
    <property type="nucleotide sequence ID" value="NZ_JACIIZ010000020.1"/>
</dbReference>
<dbReference type="InterPro" id="IPR025857">
    <property type="entry name" value="MacB_PCD"/>
</dbReference>
<evidence type="ECO:0000256" key="3">
    <source>
        <dbReference type="ARBA" id="ARBA00022692"/>
    </source>
</evidence>
<keyword evidence="2" id="KW-1003">Cell membrane</keyword>
<organism evidence="9 10">
    <name type="scientific">Nitrospirillum iridis</name>
    <dbReference type="NCBI Taxonomy" id="765888"/>
    <lineage>
        <taxon>Bacteria</taxon>
        <taxon>Pseudomonadati</taxon>
        <taxon>Pseudomonadota</taxon>
        <taxon>Alphaproteobacteria</taxon>
        <taxon>Rhodospirillales</taxon>
        <taxon>Azospirillaceae</taxon>
        <taxon>Nitrospirillum</taxon>
    </lineage>
</organism>
<feature type="transmembrane region" description="Helical" evidence="6">
    <location>
        <begin position="20"/>
        <end position="44"/>
    </location>
</feature>
<feature type="transmembrane region" description="Helical" evidence="6">
    <location>
        <begin position="695"/>
        <end position="719"/>
    </location>
</feature>
<accession>A0A7X0B5F9</accession>
<feature type="transmembrane region" description="Helical" evidence="6">
    <location>
        <begin position="753"/>
        <end position="770"/>
    </location>
</feature>
<dbReference type="PANTHER" id="PTHR30572:SF18">
    <property type="entry name" value="ABC-TYPE MACROLIDE FAMILY EXPORT SYSTEM PERMEASE COMPONENT 2"/>
    <property type="match status" value="1"/>
</dbReference>
<dbReference type="Proteomes" id="UP000539175">
    <property type="component" value="Unassembled WGS sequence"/>
</dbReference>
<dbReference type="Pfam" id="PF12704">
    <property type="entry name" value="MacB_PCD"/>
    <property type="match status" value="2"/>
</dbReference>
<evidence type="ECO:0000256" key="5">
    <source>
        <dbReference type="ARBA" id="ARBA00023136"/>
    </source>
</evidence>
<keyword evidence="10" id="KW-1185">Reference proteome</keyword>
<evidence type="ECO:0000313" key="9">
    <source>
        <dbReference type="EMBL" id="MBB6254796.1"/>
    </source>
</evidence>
<protein>
    <submittedName>
        <fullName evidence="9">Putative ABC transport system permease protein</fullName>
    </submittedName>
</protein>
<name>A0A7X0B5F9_9PROT</name>
<dbReference type="Pfam" id="PF02687">
    <property type="entry name" value="FtsX"/>
    <property type="match status" value="2"/>
</dbReference>
<comment type="caution">
    <text evidence="9">The sequence shown here is derived from an EMBL/GenBank/DDBJ whole genome shotgun (WGS) entry which is preliminary data.</text>
</comment>
<evidence type="ECO:0000256" key="1">
    <source>
        <dbReference type="ARBA" id="ARBA00004651"/>
    </source>
</evidence>
<dbReference type="GO" id="GO:0022857">
    <property type="term" value="F:transmembrane transporter activity"/>
    <property type="evidence" value="ECO:0007669"/>
    <property type="project" value="TreeGrafter"/>
</dbReference>
<keyword evidence="5 6" id="KW-0472">Membrane</keyword>
<feature type="domain" description="ABC3 transporter permease C-terminal" evidence="7">
    <location>
        <begin position="295"/>
        <end position="409"/>
    </location>
</feature>
<feature type="transmembrane region" description="Helical" evidence="6">
    <location>
        <begin position="428"/>
        <end position="451"/>
    </location>
</feature>
<evidence type="ECO:0000256" key="2">
    <source>
        <dbReference type="ARBA" id="ARBA00022475"/>
    </source>
</evidence>
<evidence type="ECO:0000256" key="6">
    <source>
        <dbReference type="SAM" id="Phobius"/>
    </source>
</evidence>
<dbReference type="GO" id="GO:0005886">
    <property type="term" value="C:plasma membrane"/>
    <property type="evidence" value="ECO:0007669"/>
    <property type="project" value="UniProtKB-SubCell"/>
</dbReference>
<reference evidence="9 10" key="1">
    <citation type="submission" date="2020-08" db="EMBL/GenBank/DDBJ databases">
        <title>Genomic Encyclopedia of Type Strains, Phase IV (KMG-IV): sequencing the most valuable type-strain genomes for metagenomic binning, comparative biology and taxonomic classification.</title>
        <authorList>
            <person name="Goeker M."/>
        </authorList>
    </citation>
    <scope>NUCLEOTIDE SEQUENCE [LARGE SCALE GENOMIC DNA]</scope>
    <source>
        <strain evidence="9 10">DSM 22198</strain>
    </source>
</reference>